<dbReference type="PANTHER" id="PTHR43265">
    <property type="entry name" value="ESTERASE ESTD"/>
    <property type="match status" value="1"/>
</dbReference>
<dbReference type="AlphaFoldDB" id="A0A248JN66"/>
<dbReference type="InterPro" id="IPR053145">
    <property type="entry name" value="AB_hydrolase_Est10"/>
</dbReference>
<evidence type="ECO:0000313" key="3">
    <source>
        <dbReference type="EMBL" id="ASG20183.1"/>
    </source>
</evidence>
<dbReference type="RefSeq" id="WP_088871078.1">
    <property type="nucleotide sequence ID" value="NZ_CP022110.1"/>
</dbReference>
<name>A0A248JN66_9PROT</name>
<evidence type="ECO:0000259" key="2">
    <source>
        <dbReference type="Pfam" id="PF12697"/>
    </source>
</evidence>
<dbReference type="InterPro" id="IPR000073">
    <property type="entry name" value="AB_hydrolase_1"/>
</dbReference>
<evidence type="ECO:0000256" key="1">
    <source>
        <dbReference type="SAM" id="SignalP"/>
    </source>
</evidence>
<evidence type="ECO:0000313" key="4">
    <source>
        <dbReference type="Proteomes" id="UP000197153"/>
    </source>
</evidence>
<protein>
    <submittedName>
        <fullName evidence="3">Alpha/beta hydrolase</fullName>
    </submittedName>
</protein>
<keyword evidence="3" id="KW-0378">Hydrolase</keyword>
<dbReference type="SUPFAM" id="SSF53474">
    <property type="entry name" value="alpha/beta-Hydrolases"/>
    <property type="match status" value="1"/>
</dbReference>
<keyword evidence="1" id="KW-0732">Signal</keyword>
<organism evidence="3 4">
    <name type="scientific">Nitrospirillum viridazoti CBAmc</name>
    <dbReference type="NCBI Taxonomy" id="1441467"/>
    <lineage>
        <taxon>Bacteria</taxon>
        <taxon>Pseudomonadati</taxon>
        <taxon>Pseudomonadota</taxon>
        <taxon>Alphaproteobacteria</taxon>
        <taxon>Rhodospirillales</taxon>
        <taxon>Azospirillaceae</taxon>
        <taxon>Nitrospirillum</taxon>
        <taxon>Nitrospirillum viridazoti</taxon>
    </lineage>
</organism>
<reference evidence="3 4" key="1">
    <citation type="submission" date="2017-06" db="EMBL/GenBank/DDBJ databases">
        <title>Complete genome sequence of Nitrospirillum amazonense strain CBAmC, an endophytic nitrogen-fixing and plant growth-promoting bacterium, isolated from sugarcane.</title>
        <authorList>
            <person name="Schwab S."/>
            <person name="dos Santos Teixeira K.R."/>
            <person name="Simoes Araujo J.L."/>
            <person name="Soares Vidal M."/>
            <person name="Borges de Freitas H.R."/>
            <person name="Rivello Crivelaro A.L."/>
            <person name="Bueno de Camargo Nunes A."/>
            <person name="dos Santos C.M."/>
            <person name="Palmeira da Silva Rosa D."/>
            <person name="da Silva Padilha D."/>
            <person name="da Silva E."/>
            <person name="Araujo Terra L."/>
            <person name="Soares Mendes V."/>
            <person name="Farinelli L."/>
            <person name="Magalhaes Cruz L."/>
            <person name="Baldani J.I."/>
        </authorList>
    </citation>
    <scope>NUCLEOTIDE SEQUENCE [LARGE SCALE GENOMIC DNA]</scope>
    <source>
        <strain evidence="3 4">CBAmC</strain>
    </source>
</reference>
<dbReference type="GO" id="GO:0052689">
    <property type="term" value="F:carboxylic ester hydrolase activity"/>
    <property type="evidence" value="ECO:0007669"/>
    <property type="project" value="TreeGrafter"/>
</dbReference>
<feature type="signal peptide" evidence="1">
    <location>
        <begin position="1"/>
        <end position="22"/>
    </location>
</feature>
<dbReference type="Gene3D" id="3.40.50.1820">
    <property type="entry name" value="alpha/beta hydrolase"/>
    <property type="match status" value="1"/>
</dbReference>
<gene>
    <name evidence="3" type="ORF">Y958_04625</name>
</gene>
<dbReference type="Proteomes" id="UP000197153">
    <property type="component" value="Chromosome 1"/>
</dbReference>
<proteinExistence type="predicted"/>
<dbReference type="InterPro" id="IPR029058">
    <property type="entry name" value="AB_hydrolase_fold"/>
</dbReference>
<dbReference type="KEGG" id="nao:Y958_04625"/>
<feature type="chain" id="PRO_5012354413" evidence="1">
    <location>
        <begin position="23"/>
        <end position="332"/>
    </location>
</feature>
<feature type="domain" description="AB hydrolase-1" evidence="2">
    <location>
        <begin position="116"/>
        <end position="291"/>
    </location>
</feature>
<dbReference type="Pfam" id="PF12697">
    <property type="entry name" value="Abhydrolase_6"/>
    <property type="match status" value="1"/>
</dbReference>
<accession>A0A248JN66</accession>
<dbReference type="PANTHER" id="PTHR43265:SF1">
    <property type="entry name" value="ESTERASE ESTD"/>
    <property type="match status" value="1"/>
</dbReference>
<sequence length="332" mass="34271">MRPLLRRLLAAALILTAPTALAQAPDTSDTEVSLVGGGGSFLYGSLMRPADWKGGVAVLMHAGSGPSDRDGNSTLLTVRGNVLKLIAQGLAAGGVASLRMDKRCIAKSAAACPGEDKLRFSTYVNDMAAWARYLARQPQVRCVMLLGHSEGATIATLAAAQLAKEKVPVCGVLSLSGAGRPFGDIRLQQIRDRGAPPAVLDKVAAIEAALKEGHTVDDVPPALQVLYRPAIQPYVISQGAVSPTQAAAALTVPLLVLQGDTDLQVTVEDARLLAQAQPAATLALIPGANHMLKAAPAEPKANIATYADPTLPLAPGVMDAITGFIHKAAPGN</sequence>
<keyword evidence="4" id="KW-1185">Reference proteome</keyword>
<dbReference type="EMBL" id="CP022110">
    <property type="protein sequence ID" value="ASG20183.1"/>
    <property type="molecule type" value="Genomic_DNA"/>
</dbReference>